<dbReference type="SUPFAM" id="SSF55729">
    <property type="entry name" value="Acyl-CoA N-acyltransferases (Nat)"/>
    <property type="match status" value="1"/>
</dbReference>
<feature type="domain" description="N-acetyltransferase" evidence="1">
    <location>
        <begin position="1"/>
        <end position="162"/>
    </location>
</feature>
<dbReference type="InterPro" id="IPR000182">
    <property type="entry name" value="GNAT_dom"/>
</dbReference>
<dbReference type="Gene3D" id="3.40.630.30">
    <property type="match status" value="1"/>
</dbReference>
<organism evidence="2 3">
    <name type="scientific">Paenibacillus arenosi</name>
    <dbReference type="NCBI Taxonomy" id="2774142"/>
    <lineage>
        <taxon>Bacteria</taxon>
        <taxon>Bacillati</taxon>
        <taxon>Bacillota</taxon>
        <taxon>Bacilli</taxon>
        <taxon>Bacillales</taxon>
        <taxon>Paenibacillaceae</taxon>
        <taxon>Paenibacillus</taxon>
    </lineage>
</organism>
<dbReference type="Proteomes" id="UP000634529">
    <property type="component" value="Unassembled WGS sequence"/>
</dbReference>
<dbReference type="PROSITE" id="PS51186">
    <property type="entry name" value="GNAT"/>
    <property type="match status" value="1"/>
</dbReference>
<dbReference type="EMBL" id="JACYTN010000016">
    <property type="protein sequence ID" value="MBD8499934.1"/>
    <property type="molecule type" value="Genomic_DNA"/>
</dbReference>
<dbReference type="InterPro" id="IPR016181">
    <property type="entry name" value="Acyl_CoA_acyltransferase"/>
</dbReference>
<dbReference type="RefSeq" id="WP_192026251.1">
    <property type="nucleotide sequence ID" value="NZ_JACYTN010000016.1"/>
</dbReference>
<evidence type="ECO:0000313" key="2">
    <source>
        <dbReference type="EMBL" id="MBD8499934.1"/>
    </source>
</evidence>
<dbReference type="Pfam" id="PF00583">
    <property type="entry name" value="Acetyltransf_1"/>
    <property type="match status" value="1"/>
</dbReference>
<accession>A0ABR9B0T4</accession>
<gene>
    <name evidence="2" type="ORF">IFO66_16690</name>
</gene>
<proteinExistence type="predicted"/>
<evidence type="ECO:0000259" key="1">
    <source>
        <dbReference type="PROSITE" id="PS51186"/>
    </source>
</evidence>
<sequence>MEHLERQYYDEQYITPAAESYAWYSNRPHSFTVLAEQTEMIGFMCLFPVTSHVYNELSEGTFNDKFMTYEDIIDVSSQQPSKVNLFLSCIVVDGHYRGRGAVQHMLQHYCAYYESLEKLGWKFEEVITDNVTEAGQRFSQKYGFQKLTVTKHDSFIYTTIFENLCLEVNCI</sequence>
<evidence type="ECO:0000313" key="3">
    <source>
        <dbReference type="Proteomes" id="UP000634529"/>
    </source>
</evidence>
<protein>
    <submittedName>
        <fullName evidence="2">GNAT family N-acetyltransferase</fullName>
    </submittedName>
</protein>
<keyword evidence="3" id="KW-1185">Reference proteome</keyword>
<comment type="caution">
    <text evidence="2">The sequence shown here is derived from an EMBL/GenBank/DDBJ whole genome shotgun (WGS) entry which is preliminary data.</text>
</comment>
<name>A0ABR9B0T4_9BACL</name>
<reference evidence="2 3" key="1">
    <citation type="submission" date="2020-09" db="EMBL/GenBank/DDBJ databases">
        <title>Paenibacillus sp. CAU 1523 isolated from sand of Haeundae Beach.</title>
        <authorList>
            <person name="Kim W."/>
        </authorList>
    </citation>
    <scope>NUCLEOTIDE SEQUENCE [LARGE SCALE GENOMIC DNA]</scope>
    <source>
        <strain evidence="2 3">CAU 1523</strain>
    </source>
</reference>